<dbReference type="PANTHER" id="PTHR43584">
    <property type="entry name" value="NUCLEOTIDYL TRANSFERASE"/>
    <property type="match status" value="1"/>
</dbReference>
<dbReference type="InterPro" id="IPR050065">
    <property type="entry name" value="GlmU-like"/>
</dbReference>
<keyword evidence="2 4" id="KW-0548">Nucleotidyltransferase</keyword>
<dbReference type="Proteomes" id="UP001497602">
    <property type="component" value="Unassembled WGS sequence"/>
</dbReference>
<gene>
    <name evidence="4" type="ORF">T190115A13A_170027</name>
</gene>
<dbReference type="Gene3D" id="3.90.550.10">
    <property type="entry name" value="Spore Coat Polysaccharide Biosynthesis Protein SpsA, Chain A"/>
    <property type="match status" value="1"/>
</dbReference>
<keyword evidence="5" id="KW-1185">Reference proteome</keyword>
<sequence>MRLTLLVLAAGMGSRFGGLKQVSPVNEFNETIIDYSVFDAKRAGFTKIVFVIRKEFELDFKEKITAKYHNQITVGFVFQDVKNLPNDFQNSERIKPWGTGHAIWCARHAIKENFAVINADDFYGYDSFLTMATYLKDLNPNDISKQCMVGYHLVNTLSENGSVSRGICTTDTNNNLTSITERTQIVSKNERIVFIENNQETLLAIDEITSMNMFGLTPVTLTTFESELQNFLTLNSTELKAEFYLPSVINHLISTKQSTVKVLPTQSKWFGMTYKEDQEIVVNNILQLTKAGEYPKQLWNG</sequence>
<dbReference type="InterPro" id="IPR005835">
    <property type="entry name" value="NTP_transferase_dom"/>
</dbReference>
<comment type="caution">
    <text evidence="4">The sequence shown here is derived from an EMBL/GenBank/DDBJ whole genome shotgun (WGS) entry which is preliminary data.</text>
</comment>
<feature type="domain" description="Nucleotidyl transferase" evidence="3">
    <location>
        <begin position="6"/>
        <end position="140"/>
    </location>
</feature>
<name>A0ABP1FB35_9FLAO</name>
<proteinExistence type="predicted"/>
<evidence type="ECO:0000259" key="3">
    <source>
        <dbReference type="Pfam" id="PF00483"/>
    </source>
</evidence>
<dbReference type="RefSeq" id="WP_348704467.1">
    <property type="nucleotide sequence ID" value="NZ_CAXIYA010000022.1"/>
</dbReference>
<evidence type="ECO:0000313" key="4">
    <source>
        <dbReference type="EMBL" id="CAL2105604.1"/>
    </source>
</evidence>
<evidence type="ECO:0000256" key="2">
    <source>
        <dbReference type="ARBA" id="ARBA00022695"/>
    </source>
</evidence>
<dbReference type="InterPro" id="IPR029044">
    <property type="entry name" value="Nucleotide-diphossugar_trans"/>
</dbReference>
<dbReference type="EMBL" id="CAXJRC010000008">
    <property type="protein sequence ID" value="CAL2105604.1"/>
    <property type="molecule type" value="Genomic_DNA"/>
</dbReference>
<dbReference type="GO" id="GO:0016779">
    <property type="term" value="F:nucleotidyltransferase activity"/>
    <property type="evidence" value="ECO:0007669"/>
    <property type="project" value="UniProtKB-KW"/>
</dbReference>
<keyword evidence="1" id="KW-0808">Transferase</keyword>
<dbReference type="Pfam" id="PF00483">
    <property type="entry name" value="NTP_transferase"/>
    <property type="match status" value="1"/>
</dbReference>
<reference evidence="4 5" key="1">
    <citation type="submission" date="2024-05" db="EMBL/GenBank/DDBJ databases">
        <authorList>
            <person name="Duchaud E."/>
        </authorList>
    </citation>
    <scope>NUCLEOTIDE SEQUENCE [LARGE SCALE GENOMIC DNA]</scope>
    <source>
        <strain evidence="4">Ena-SAMPLE-TAB-13-05-2024-13:56:06:370-140305</strain>
    </source>
</reference>
<dbReference type="PANTHER" id="PTHR43584:SF8">
    <property type="entry name" value="N-ACETYLMURAMATE ALPHA-1-PHOSPHATE URIDYLYLTRANSFERASE"/>
    <property type="match status" value="1"/>
</dbReference>
<evidence type="ECO:0000313" key="5">
    <source>
        <dbReference type="Proteomes" id="UP001497602"/>
    </source>
</evidence>
<protein>
    <submittedName>
        <fullName evidence="4">UTP-glucose-1-phosphate uridylyltransferase</fullName>
    </submittedName>
</protein>
<dbReference type="SUPFAM" id="SSF53448">
    <property type="entry name" value="Nucleotide-diphospho-sugar transferases"/>
    <property type="match status" value="1"/>
</dbReference>
<evidence type="ECO:0000256" key="1">
    <source>
        <dbReference type="ARBA" id="ARBA00022679"/>
    </source>
</evidence>
<organism evidence="4 5">
    <name type="scientific">Tenacibaculum vairaonense</name>
    <dbReference type="NCBI Taxonomy" id="3137860"/>
    <lineage>
        <taxon>Bacteria</taxon>
        <taxon>Pseudomonadati</taxon>
        <taxon>Bacteroidota</taxon>
        <taxon>Flavobacteriia</taxon>
        <taxon>Flavobacteriales</taxon>
        <taxon>Flavobacteriaceae</taxon>
        <taxon>Tenacibaculum</taxon>
    </lineage>
</organism>
<accession>A0ABP1FB35</accession>